<feature type="region of interest" description="Disordered" evidence="1">
    <location>
        <begin position="100"/>
        <end position="140"/>
    </location>
</feature>
<dbReference type="GO" id="GO:0046983">
    <property type="term" value="F:protein dimerization activity"/>
    <property type="evidence" value="ECO:0007669"/>
    <property type="project" value="InterPro"/>
</dbReference>
<dbReference type="Pfam" id="PF05699">
    <property type="entry name" value="Dimer_Tnp_hAT"/>
    <property type="match status" value="1"/>
</dbReference>
<organism evidence="3 4">
    <name type="scientific">Ignelater luminosus</name>
    <name type="common">Cucubano</name>
    <name type="synonym">Pyrophorus luminosus</name>
    <dbReference type="NCBI Taxonomy" id="2038154"/>
    <lineage>
        <taxon>Eukaryota</taxon>
        <taxon>Metazoa</taxon>
        <taxon>Ecdysozoa</taxon>
        <taxon>Arthropoda</taxon>
        <taxon>Hexapoda</taxon>
        <taxon>Insecta</taxon>
        <taxon>Pterygota</taxon>
        <taxon>Neoptera</taxon>
        <taxon>Endopterygota</taxon>
        <taxon>Coleoptera</taxon>
        <taxon>Polyphaga</taxon>
        <taxon>Elateriformia</taxon>
        <taxon>Elateroidea</taxon>
        <taxon>Elateridae</taxon>
        <taxon>Agrypninae</taxon>
        <taxon>Pyrophorini</taxon>
        <taxon>Ignelater</taxon>
    </lineage>
</organism>
<protein>
    <recommendedName>
        <fullName evidence="2">HAT C-terminal dimerisation domain-containing protein</fullName>
    </recommendedName>
</protein>
<dbReference type="EMBL" id="VTPC01091157">
    <property type="protein sequence ID" value="KAF2879484.1"/>
    <property type="molecule type" value="Genomic_DNA"/>
</dbReference>
<proteinExistence type="predicted"/>
<evidence type="ECO:0000313" key="3">
    <source>
        <dbReference type="EMBL" id="KAF2879484.1"/>
    </source>
</evidence>
<name>A0A8K0C5G7_IGNLU</name>
<sequence>MLLQNSKVLLSEPATSAASEHNWSAFSNIKTKKRNKLTVDRTHKLVPIKFNLEIFKGTDIDARYNELRENLDVQHEQMDVDGIIDEEQTTTDEDILYNEISSTNTDDNYEYSDFEDSPVEDTDTKEKQPEDLGRNRSKHTIKDYFRVNQFNSATKQKKCRRKVSKRNRC</sequence>
<accession>A0A8K0C5G7</accession>
<dbReference type="Proteomes" id="UP000801492">
    <property type="component" value="Unassembled WGS sequence"/>
</dbReference>
<feature type="compositionally biased region" description="Basic and acidic residues" evidence="1">
    <location>
        <begin position="122"/>
        <end position="140"/>
    </location>
</feature>
<dbReference type="InterPro" id="IPR012337">
    <property type="entry name" value="RNaseH-like_sf"/>
</dbReference>
<gene>
    <name evidence="3" type="ORF">ILUMI_26679</name>
</gene>
<evidence type="ECO:0000256" key="1">
    <source>
        <dbReference type="SAM" id="MobiDB-lite"/>
    </source>
</evidence>
<reference evidence="3" key="1">
    <citation type="submission" date="2019-08" db="EMBL/GenBank/DDBJ databases">
        <title>The genome of the North American firefly Photinus pyralis.</title>
        <authorList>
            <consortium name="Photinus pyralis genome working group"/>
            <person name="Fallon T.R."/>
            <person name="Sander Lower S.E."/>
            <person name="Weng J.-K."/>
        </authorList>
    </citation>
    <scope>NUCLEOTIDE SEQUENCE</scope>
    <source>
        <strain evidence="3">TRF0915ILg1</strain>
        <tissue evidence="3">Whole body</tissue>
    </source>
</reference>
<dbReference type="InterPro" id="IPR008906">
    <property type="entry name" value="HATC_C_dom"/>
</dbReference>
<keyword evidence="4" id="KW-1185">Reference proteome</keyword>
<evidence type="ECO:0000313" key="4">
    <source>
        <dbReference type="Proteomes" id="UP000801492"/>
    </source>
</evidence>
<evidence type="ECO:0000259" key="2">
    <source>
        <dbReference type="Pfam" id="PF05699"/>
    </source>
</evidence>
<feature type="domain" description="HAT C-terminal dimerisation" evidence="2">
    <location>
        <begin position="7"/>
        <end position="52"/>
    </location>
</feature>
<dbReference type="SUPFAM" id="SSF53098">
    <property type="entry name" value="Ribonuclease H-like"/>
    <property type="match status" value="1"/>
</dbReference>
<comment type="caution">
    <text evidence="3">The sequence shown here is derived from an EMBL/GenBank/DDBJ whole genome shotgun (WGS) entry which is preliminary data.</text>
</comment>
<dbReference type="OrthoDB" id="6778913at2759"/>
<dbReference type="AlphaFoldDB" id="A0A8K0C5G7"/>
<feature type="compositionally biased region" description="Acidic residues" evidence="1">
    <location>
        <begin position="107"/>
        <end position="121"/>
    </location>
</feature>